<dbReference type="InterPro" id="IPR000641">
    <property type="entry name" value="CbxX/CfxQ"/>
</dbReference>
<dbReference type="SMART" id="SM00382">
    <property type="entry name" value="AAA"/>
    <property type="match status" value="1"/>
</dbReference>
<keyword evidence="1" id="KW-0547">Nucleotide-binding</keyword>
<dbReference type="GO" id="GO:0005524">
    <property type="term" value="F:ATP binding"/>
    <property type="evidence" value="ECO:0007669"/>
    <property type="project" value="UniProtKB-KW"/>
</dbReference>
<dbReference type="PRINTS" id="PR00819">
    <property type="entry name" value="CBXCFQXSUPER"/>
</dbReference>
<dbReference type="OrthoDB" id="10042665at2759"/>
<proteinExistence type="predicted"/>
<dbReference type="InterPro" id="IPR003593">
    <property type="entry name" value="AAA+_ATPase"/>
</dbReference>
<evidence type="ECO:0000256" key="2">
    <source>
        <dbReference type="ARBA" id="ARBA00022840"/>
    </source>
</evidence>
<dbReference type="Gene3D" id="3.40.50.300">
    <property type="entry name" value="P-loop containing nucleotide triphosphate hydrolases"/>
    <property type="match status" value="1"/>
</dbReference>
<organism evidence="4 5">
    <name type="scientific">Cryphonectria parasitica (strain ATCC 38755 / EP155)</name>
    <dbReference type="NCBI Taxonomy" id="660469"/>
    <lineage>
        <taxon>Eukaryota</taxon>
        <taxon>Fungi</taxon>
        <taxon>Dikarya</taxon>
        <taxon>Ascomycota</taxon>
        <taxon>Pezizomycotina</taxon>
        <taxon>Sordariomycetes</taxon>
        <taxon>Sordariomycetidae</taxon>
        <taxon>Diaporthales</taxon>
        <taxon>Cryphonectriaceae</taxon>
        <taxon>Cryphonectria-Endothia species complex</taxon>
        <taxon>Cryphonectria</taxon>
    </lineage>
</organism>
<evidence type="ECO:0000259" key="3">
    <source>
        <dbReference type="SMART" id="SM00382"/>
    </source>
</evidence>
<feature type="non-terminal residue" evidence="4">
    <location>
        <position position="185"/>
    </location>
</feature>
<dbReference type="AlphaFoldDB" id="A0A9P4Y7F0"/>
<sequence length="185" mass="20799">GKGLVLLLHGPPGVGKTLTAETVARATGKPLFVVSVAEIGLDASRAEQKLEKIFSLATKWQAVLLIDEADVFLETRNRFSPPQRNALVSVLLRVLEYYEGIIMMTTNRIKAIDVAVISRIHLAVRYTDLGAVEMRNIFKYYLNQLRPDLIHNLEEIMNFIDTFGHMYNLNGRQIRNVVMAAQAYA</sequence>
<keyword evidence="4" id="KW-0378">Hydrolase</keyword>
<dbReference type="Proteomes" id="UP000803844">
    <property type="component" value="Unassembled WGS sequence"/>
</dbReference>
<feature type="non-terminal residue" evidence="4">
    <location>
        <position position="1"/>
    </location>
</feature>
<evidence type="ECO:0000256" key="1">
    <source>
        <dbReference type="ARBA" id="ARBA00022741"/>
    </source>
</evidence>
<dbReference type="GeneID" id="63832789"/>
<evidence type="ECO:0000313" key="4">
    <source>
        <dbReference type="EMBL" id="KAF3767933.1"/>
    </source>
</evidence>
<gene>
    <name evidence="4" type="ORF">M406DRAFT_223686</name>
</gene>
<dbReference type="RefSeq" id="XP_040778894.1">
    <property type="nucleotide sequence ID" value="XM_040915660.1"/>
</dbReference>
<dbReference type="InterPro" id="IPR003959">
    <property type="entry name" value="ATPase_AAA_core"/>
</dbReference>
<comment type="caution">
    <text evidence="4">The sequence shown here is derived from an EMBL/GenBank/DDBJ whole genome shotgun (WGS) entry which is preliminary data.</text>
</comment>
<feature type="domain" description="AAA+ ATPase" evidence="3">
    <location>
        <begin position="2"/>
        <end position="128"/>
    </location>
</feature>
<keyword evidence="5" id="KW-1185">Reference proteome</keyword>
<dbReference type="Pfam" id="PF00004">
    <property type="entry name" value="AAA"/>
    <property type="match status" value="1"/>
</dbReference>
<dbReference type="CDD" id="cd19481">
    <property type="entry name" value="RecA-like_protease"/>
    <property type="match status" value="1"/>
</dbReference>
<evidence type="ECO:0000313" key="5">
    <source>
        <dbReference type="Proteomes" id="UP000803844"/>
    </source>
</evidence>
<dbReference type="SUPFAM" id="SSF52540">
    <property type="entry name" value="P-loop containing nucleoside triphosphate hydrolases"/>
    <property type="match status" value="1"/>
</dbReference>
<dbReference type="PANTHER" id="PTHR46411">
    <property type="entry name" value="FAMILY ATPASE, PUTATIVE-RELATED"/>
    <property type="match status" value="1"/>
</dbReference>
<dbReference type="GO" id="GO:0016887">
    <property type="term" value="F:ATP hydrolysis activity"/>
    <property type="evidence" value="ECO:0007669"/>
    <property type="project" value="InterPro"/>
</dbReference>
<keyword evidence="2" id="KW-0067">ATP-binding</keyword>
<reference evidence="4" key="1">
    <citation type="journal article" date="2020" name="Phytopathology">
        <title>Genome sequence of the chestnut blight fungus Cryphonectria parasitica EP155: A fundamental resource for an archetypical invasive plant pathogen.</title>
        <authorList>
            <person name="Crouch J.A."/>
            <person name="Dawe A."/>
            <person name="Aerts A."/>
            <person name="Barry K."/>
            <person name="Churchill A.C.L."/>
            <person name="Grimwood J."/>
            <person name="Hillman B."/>
            <person name="Milgroom M.G."/>
            <person name="Pangilinan J."/>
            <person name="Smith M."/>
            <person name="Salamov A."/>
            <person name="Schmutz J."/>
            <person name="Yadav J."/>
            <person name="Grigoriev I.V."/>
            <person name="Nuss D."/>
        </authorList>
    </citation>
    <scope>NUCLEOTIDE SEQUENCE</scope>
    <source>
        <strain evidence="4">EP155</strain>
    </source>
</reference>
<dbReference type="EMBL" id="MU032346">
    <property type="protein sequence ID" value="KAF3767933.1"/>
    <property type="molecule type" value="Genomic_DNA"/>
</dbReference>
<name>A0A9P4Y7F0_CRYP1</name>
<protein>
    <submittedName>
        <fullName evidence="4">P-loop containing nucleoside triphosphate hydrolase protein</fullName>
    </submittedName>
</protein>
<dbReference type="PANTHER" id="PTHR46411:SF2">
    <property type="entry name" value="AAA+ ATPASE DOMAIN-CONTAINING PROTEIN"/>
    <property type="match status" value="1"/>
</dbReference>
<accession>A0A9P4Y7F0</accession>
<dbReference type="InterPro" id="IPR027417">
    <property type="entry name" value="P-loop_NTPase"/>
</dbReference>